<proteinExistence type="predicted"/>
<evidence type="ECO:0000256" key="1">
    <source>
        <dbReference type="PROSITE-ProRule" id="PRU01076"/>
    </source>
</evidence>
<geneLocation type="plasmid" evidence="3 4">
    <name>unnamed</name>
</geneLocation>
<sequence>MKTKMVRIDKNGRMALPAKMRKQLNIVSGGNVTVEMKKDKIIISGPDTALEAARRLFNSNRKPDGSGVAKLLADRRKEFELEEEKCKKW</sequence>
<name>A0A5C0UKC7_9RICK</name>
<dbReference type="RefSeq" id="WP_148952253.1">
    <property type="nucleotide sequence ID" value="NZ_CP043313.1"/>
</dbReference>
<gene>
    <name evidence="3" type="ORF">FZC37_03015</name>
</gene>
<dbReference type="EMBL" id="CP043313">
    <property type="protein sequence ID" value="QEK39892.1"/>
    <property type="molecule type" value="Genomic_DNA"/>
</dbReference>
<dbReference type="OrthoDB" id="7161066at2"/>
<dbReference type="Gene3D" id="2.10.260.10">
    <property type="match status" value="1"/>
</dbReference>
<accession>A0A5C0UKC7</accession>
<dbReference type="SUPFAM" id="SSF89447">
    <property type="entry name" value="AbrB/MazE/MraZ-like"/>
    <property type="match status" value="1"/>
</dbReference>
<dbReference type="Proteomes" id="UP000323844">
    <property type="component" value="Plasmid unnamed"/>
</dbReference>
<dbReference type="InterPro" id="IPR007159">
    <property type="entry name" value="SpoVT-AbrB_dom"/>
</dbReference>
<evidence type="ECO:0000259" key="2">
    <source>
        <dbReference type="PROSITE" id="PS51740"/>
    </source>
</evidence>
<keyword evidence="3" id="KW-0614">Plasmid</keyword>
<dbReference type="PROSITE" id="PS51740">
    <property type="entry name" value="SPOVT_ABRB"/>
    <property type="match status" value="1"/>
</dbReference>
<keyword evidence="4" id="KW-1185">Reference proteome</keyword>
<dbReference type="Pfam" id="PF04014">
    <property type="entry name" value="MazE_antitoxin"/>
    <property type="match status" value="1"/>
</dbReference>
<keyword evidence="1 3" id="KW-0238">DNA-binding</keyword>
<protein>
    <submittedName>
        <fullName evidence="3">AbrB/MazE/SpoVT family DNA-binding domain-containing protein</fullName>
    </submittedName>
</protein>
<evidence type="ECO:0000313" key="4">
    <source>
        <dbReference type="Proteomes" id="UP000323844"/>
    </source>
</evidence>
<organism evidence="3 4">
    <name type="scientific">Candidatus Sneabacter namystus</name>
    <dbReference type="NCBI Taxonomy" id="2601646"/>
    <lineage>
        <taxon>Bacteria</taxon>
        <taxon>Pseudomonadati</taxon>
        <taxon>Pseudomonadota</taxon>
        <taxon>Alphaproteobacteria</taxon>
        <taxon>Rickettsiales</taxon>
        <taxon>Rickettsiaceae</taxon>
        <taxon>Rickettsieae</taxon>
        <taxon>Candidatus Sneabacter</taxon>
    </lineage>
</organism>
<feature type="domain" description="SpoVT-AbrB" evidence="2">
    <location>
        <begin position="3"/>
        <end position="48"/>
    </location>
</feature>
<reference evidence="3 4" key="1">
    <citation type="submission" date="2019-08" db="EMBL/GenBank/DDBJ databases">
        <title>Highly reduced genomes of protist endosymbionts show evolutionary convergence.</title>
        <authorList>
            <person name="George E."/>
            <person name="Husnik F."/>
            <person name="Tashyreva D."/>
            <person name="Prokopchuk G."/>
            <person name="Horak A."/>
            <person name="Kwong W.K."/>
            <person name="Lukes J."/>
            <person name="Keeling P.J."/>
        </authorList>
    </citation>
    <scope>NUCLEOTIDE SEQUENCE [LARGE SCALE GENOMIC DNA]</scope>
    <source>
        <strain evidence="3">1621</strain>
        <plasmid evidence="3 4">unnamed</plasmid>
    </source>
</reference>
<dbReference type="KEGG" id="snay:FZC37_03015"/>
<dbReference type="NCBIfam" id="TIGR01439">
    <property type="entry name" value="lp_hng_hel_AbrB"/>
    <property type="match status" value="1"/>
</dbReference>
<evidence type="ECO:0000313" key="3">
    <source>
        <dbReference type="EMBL" id="QEK39892.1"/>
    </source>
</evidence>
<dbReference type="GO" id="GO:0003677">
    <property type="term" value="F:DNA binding"/>
    <property type="evidence" value="ECO:0007669"/>
    <property type="project" value="UniProtKB-UniRule"/>
</dbReference>
<dbReference type="AlphaFoldDB" id="A0A5C0UKC7"/>
<dbReference type="InterPro" id="IPR037914">
    <property type="entry name" value="SpoVT-AbrB_sf"/>
</dbReference>
<dbReference type="SMART" id="SM00966">
    <property type="entry name" value="SpoVT_AbrB"/>
    <property type="match status" value="1"/>
</dbReference>